<organism evidence="1 2">
    <name type="scientific">Candidozyma haemuli</name>
    <dbReference type="NCBI Taxonomy" id="45357"/>
    <lineage>
        <taxon>Eukaryota</taxon>
        <taxon>Fungi</taxon>
        <taxon>Dikarya</taxon>
        <taxon>Ascomycota</taxon>
        <taxon>Saccharomycotina</taxon>
        <taxon>Pichiomycetes</taxon>
        <taxon>Metschnikowiaceae</taxon>
        <taxon>Candidozyma</taxon>
    </lineage>
</organism>
<proteinExistence type="predicted"/>
<comment type="caution">
    <text evidence="1">The sequence shown here is derived from an EMBL/GenBank/DDBJ whole genome shotgun (WGS) entry which is preliminary data.</text>
</comment>
<dbReference type="GeneID" id="37009264"/>
<evidence type="ECO:0000313" key="2">
    <source>
        <dbReference type="Proteomes" id="UP000244309"/>
    </source>
</evidence>
<name>A0A2V1B0U0_9ASCO</name>
<dbReference type="Proteomes" id="UP000244309">
    <property type="component" value="Unassembled WGS sequence"/>
</dbReference>
<dbReference type="OrthoDB" id="3997115at2759"/>
<dbReference type="EMBL" id="PKFO01000011">
    <property type="protein sequence ID" value="PVH23644.1"/>
    <property type="molecule type" value="Genomic_DNA"/>
</dbReference>
<evidence type="ECO:0008006" key="3">
    <source>
        <dbReference type="Google" id="ProtNLM"/>
    </source>
</evidence>
<protein>
    <recommendedName>
        <fullName evidence="3">FCP1 homology domain-containing protein</fullName>
    </recommendedName>
</protein>
<dbReference type="RefSeq" id="XP_025344584.1">
    <property type="nucleotide sequence ID" value="XM_025487568.1"/>
</dbReference>
<gene>
    <name evidence="1" type="ORF">CXQ85_003934</name>
</gene>
<dbReference type="VEuPathDB" id="FungiDB:CXQ85_003934"/>
<sequence>MDMEHVDNLNFLVFLGAQGKEYIDVIRDMFPKHFDPLVFVSSNIDSRFTENPYFHCSDTETCKELARYFEIMDPLGGGNYPLNYLIVIDSDSVVRCKLPIRIGSHYCPHQKFGVSLPQLKGLIDEFLDFFMEHSITIIM</sequence>
<reference evidence="1 2" key="1">
    <citation type="submission" date="2017-12" db="EMBL/GenBank/DDBJ databases">
        <title>Genome Sequence of a Multidrug-Resistant Candida haemulonii Isolate from a Patient with Chronic Leg Ulcers in Israel.</title>
        <authorList>
            <person name="Chow N.A."/>
            <person name="Gade L."/>
            <person name="Batra D."/>
            <person name="Rowe L.A."/>
            <person name="Ben-Ami R."/>
            <person name="Loparev V.N."/>
            <person name="Litvintseva A.P."/>
        </authorList>
    </citation>
    <scope>NUCLEOTIDE SEQUENCE [LARGE SCALE GENOMIC DNA]</scope>
    <source>
        <strain evidence="1 2">B11899</strain>
    </source>
</reference>
<keyword evidence="2" id="KW-1185">Reference proteome</keyword>
<accession>A0A2V1B0U0</accession>
<dbReference type="AlphaFoldDB" id="A0A2V1B0U0"/>
<evidence type="ECO:0000313" key="1">
    <source>
        <dbReference type="EMBL" id="PVH23644.1"/>
    </source>
</evidence>